<proteinExistence type="predicted"/>
<evidence type="ECO:0008006" key="4">
    <source>
        <dbReference type="Google" id="ProtNLM"/>
    </source>
</evidence>
<dbReference type="Proteomes" id="UP000322659">
    <property type="component" value="Unassembled WGS sequence"/>
</dbReference>
<evidence type="ECO:0000256" key="1">
    <source>
        <dbReference type="SAM" id="Phobius"/>
    </source>
</evidence>
<accession>A0ABY3K9I4</accession>
<comment type="caution">
    <text evidence="2">The sequence shown here is derived from an EMBL/GenBank/DDBJ whole genome shotgun (WGS) entry which is preliminary data.</text>
</comment>
<reference evidence="2 3" key="1">
    <citation type="journal article" date="1992" name="Lakartidningen">
        <title>[Penicillin V and not amoxicillin is the first choice preparation in acute otitis].</title>
        <authorList>
            <person name="Kamme C."/>
            <person name="Lundgren K."/>
            <person name="Prellner K."/>
        </authorList>
    </citation>
    <scope>NUCLEOTIDE SEQUENCE [LARGE SCALE GENOMIC DNA]</scope>
    <source>
        <strain evidence="2 3">PC5099IV</strain>
    </source>
</reference>
<gene>
    <name evidence="2" type="ORF">EPJ71_04345</name>
</gene>
<keyword evidence="1" id="KW-1133">Transmembrane helix</keyword>
<keyword evidence="3" id="KW-1185">Reference proteome</keyword>
<feature type="transmembrane region" description="Helical" evidence="1">
    <location>
        <begin position="109"/>
        <end position="129"/>
    </location>
</feature>
<name>A0ABY3K9I4_9SPIR</name>
<evidence type="ECO:0000313" key="3">
    <source>
        <dbReference type="Proteomes" id="UP000322659"/>
    </source>
</evidence>
<sequence length="170" mass="20286">MLFIIFYSIIIPIIEWSKMNNKNQKAKHSIGVYIIIIISIIIYFIGFIWYNEESKRIYKTSLSGITNMFYNINLLDTNNIISNHNFINNRILFLEERIAHYQNDSNHFASLWLALLSVLFITVTAFNLYNFNEKKKELEDLIRESKEKIGKISPEKIELENHFEEENRDE</sequence>
<protein>
    <recommendedName>
        <fullName evidence="4">DUF4234 domain-containing protein</fullName>
    </recommendedName>
</protein>
<keyword evidence="1" id="KW-0472">Membrane</keyword>
<dbReference type="RefSeq" id="WP_147735230.1">
    <property type="nucleotide sequence ID" value="NZ_SAXZ01000010.1"/>
</dbReference>
<dbReference type="EMBL" id="SAXZ01000010">
    <property type="protein sequence ID" value="TXJ32778.1"/>
    <property type="molecule type" value="Genomic_DNA"/>
</dbReference>
<feature type="transmembrane region" description="Helical" evidence="1">
    <location>
        <begin position="30"/>
        <end position="50"/>
    </location>
</feature>
<organism evidence="2 3">
    <name type="scientific">Brachyspira aalborgi</name>
    <dbReference type="NCBI Taxonomy" id="29522"/>
    <lineage>
        <taxon>Bacteria</taxon>
        <taxon>Pseudomonadati</taxon>
        <taxon>Spirochaetota</taxon>
        <taxon>Spirochaetia</taxon>
        <taxon>Brachyspirales</taxon>
        <taxon>Brachyspiraceae</taxon>
        <taxon>Brachyspira</taxon>
    </lineage>
</organism>
<keyword evidence="1" id="KW-0812">Transmembrane</keyword>
<evidence type="ECO:0000313" key="2">
    <source>
        <dbReference type="EMBL" id="TXJ32778.1"/>
    </source>
</evidence>